<reference evidence="3 4" key="2">
    <citation type="journal article" date="2013" name="IMA Fungus">
        <title>IMA Genome-F 1: Ceratocystis fimbriata: Draft nuclear genome sequence for the plant pathogen, Ceratocystis fimbriata.</title>
        <authorList>
            <person name="Wilken P.M."/>
            <person name="Steenkamp E.T."/>
            <person name="Wingfield M.J."/>
            <person name="de Beer Z.W."/>
            <person name="Wingfield B.D."/>
        </authorList>
    </citation>
    <scope>NUCLEOTIDE SEQUENCE [LARGE SCALE GENOMIC DNA]</scope>
    <source>
        <strain evidence="3 4">CBS 114723</strain>
    </source>
</reference>
<sequence>MRFFISLAGLAATVSAAPSLPSSSALVDPIPSSLLPSTFSTIVTPEISILPISVTTLPPDATVAPPSIPATTPAPTSTWSEPSRVNDFPFTRVVPPINNTVTGPCKEVKCRSGFECHVYGDEAKCVAVGGSQCGTVWCPGNMSCCNASCSMCVPPDVMCTQQFCGDIEEEVDTST</sequence>
<dbReference type="STRING" id="1035309.A0A2C5WRX8"/>
<comment type="caution">
    <text evidence="3">The sequence shown here is derived from an EMBL/GenBank/DDBJ whole genome shotgun (WGS) entry which is preliminary data.</text>
</comment>
<organism evidence="3 4">
    <name type="scientific">Ceratocystis fimbriata CBS 114723</name>
    <dbReference type="NCBI Taxonomy" id="1035309"/>
    <lineage>
        <taxon>Eukaryota</taxon>
        <taxon>Fungi</taxon>
        <taxon>Dikarya</taxon>
        <taxon>Ascomycota</taxon>
        <taxon>Pezizomycotina</taxon>
        <taxon>Sordariomycetes</taxon>
        <taxon>Hypocreomycetidae</taxon>
        <taxon>Microascales</taxon>
        <taxon>Ceratocystidaceae</taxon>
        <taxon>Ceratocystis</taxon>
    </lineage>
</organism>
<evidence type="ECO:0000256" key="1">
    <source>
        <dbReference type="SAM" id="MobiDB-lite"/>
    </source>
</evidence>
<protein>
    <submittedName>
        <fullName evidence="3">Uncharacterized protein</fullName>
    </submittedName>
</protein>
<proteinExistence type="predicted"/>
<dbReference type="Proteomes" id="UP000222788">
    <property type="component" value="Unassembled WGS sequence"/>
</dbReference>
<dbReference type="EMBL" id="APWK03000218">
    <property type="protein sequence ID" value="PHH49335.1"/>
    <property type="molecule type" value="Genomic_DNA"/>
</dbReference>
<evidence type="ECO:0000313" key="3">
    <source>
        <dbReference type="EMBL" id="PHH49335.1"/>
    </source>
</evidence>
<name>A0A2C5WRX8_9PEZI</name>
<feature type="chain" id="PRO_5011976503" evidence="2">
    <location>
        <begin position="17"/>
        <end position="175"/>
    </location>
</feature>
<accession>A0A2C5WRX8</accession>
<feature type="signal peptide" evidence="2">
    <location>
        <begin position="1"/>
        <end position="16"/>
    </location>
</feature>
<evidence type="ECO:0000256" key="2">
    <source>
        <dbReference type="SAM" id="SignalP"/>
    </source>
</evidence>
<gene>
    <name evidence="3" type="ORF">CFIMG_007006RA</name>
</gene>
<dbReference type="AlphaFoldDB" id="A0A2C5WRX8"/>
<evidence type="ECO:0000313" key="4">
    <source>
        <dbReference type="Proteomes" id="UP000222788"/>
    </source>
</evidence>
<keyword evidence="4" id="KW-1185">Reference proteome</keyword>
<reference evidence="3 4" key="1">
    <citation type="journal article" date="2013" name="Fungal Biol.">
        <title>Analysis of microsatellite markers in the genome of the plant pathogen Ceratocystis fimbriata.</title>
        <authorList>
            <person name="Simpson M.C."/>
            <person name="Wilken P.M."/>
            <person name="Coetzee M.P."/>
            <person name="Wingfield M.J."/>
            <person name="Wingfield B.D."/>
        </authorList>
    </citation>
    <scope>NUCLEOTIDE SEQUENCE [LARGE SCALE GENOMIC DNA]</scope>
    <source>
        <strain evidence="3 4">CBS 114723</strain>
    </source>
</reference>
<feature type="region of interest" description="Disordered" evidence="1">
    <location>
        <begin position="63"/>
        <end position="82"/>
    </location>
</feature>
<keyword evidence="2" id="KW-0732">Signal</keyword>